<dbReference type="Proteomes" id="UP001334084">
    <property type="component" value="Chromosome 6"/>
</dbReference>
<reference evidence="1" key="1">
    <citation type="journal article" date="2024" name="BMC Genomics">
        <title>Functional annotation of a divergent genome using sequence and structure-based similarity.</title>
        <authorList>
            <person name="Svedberg D."/>
            <person name="Winiger R.R."/>
            <person name="Berg A."/>
            <person name="Sharma H."/>
            <person name="Tellgren-Roth C."/>
            <person name="Debrunner-Vossbrinck B.A."/>
            <person name="Vossbrinck C.R."/>
            <person name="Barandun J."/>
        </authorList>
    </citation>
    <scope>NUCLEOTIDE SEQUENCE</scope>
    <source>
        <strain evidence="1">Illinois isolate</strain>
    </source>
</reference>
<organism evidence="1 2">
    <name type="scientific">Vairimorpha necatrix</name>
    <dbReference type="NCBI Taxonomy" id="6039"/>
    <lineage>
        <taxon>Eukaryota</taxon>
        <taxon>Fungi</taxon>
        <taxon>Fungi incertae sedis</taxon>
        <taxon>Microsporidia</taxon>
        <taxon>Nosematidae</taxon>
        <taxon>Vairimorpha</taxon>
    </lineage>
</organism>
<dbReference type="AlphaFoldDB" id="A0AAX4JCF6"/>
<evidence type="ECO:0000313" key="2">
    <source>
        <dbReference type="Proteomes" id="UP001334084"/>
    </source>
</evidence>
<keyword evidence="2" id="KW-1185">Reference proteome</keyword>
<protein>
    <submittedName>
        <fullName evidence="1">Uncharacterized protein</fullName>
    </submittedName>
</protein>
<evidence type="ECO:0000313" key="1">
    <source>
        <dbReference type="EMBL" id="WUR03694.1"/>
    </source>
</evidence>
<sequence length="196" mass="23536">MLIYSSSYQVDLQRINISSPTYFPKHNAKSKFFYENFVEDITLNPLHDNLKTFSNIENRNMFNCTRRFKFKPKKINNQINWSALFTASEIVFEALMANIDVDNIIHIVENMSSRNQLYPIFYLFEFLAYHSYDLIYDLSMYSSFDDLDEIENLKKIVSVYIDLKINKKCPWHIIQLYEESLYKINENIVEDWKLTQ</sequence>
<dbReference type="EMBL" id="CP142731">
    <property type="protein sequence ID" value="WUR03694.1"/>
    <property type="molecule type" value="Genomic_DNA"/>
</dbReference>
<name>A0AAX4JCF6_9MICR</name>
<proteinExistence type="predicted"/>
<accession>A0AAX4JCF6</accession>
<gene>
    <name evidence="1" type="ORF">VNE69_06018</name>
</gene>
<dbReference type="KEGG" id="vnx:VNE69_06018"/>
<dbReference type="RefSeq" id="XP_065329839.1">
    <property type="nucleotide sequence ID" value="XM_065473767.1"/>
</dbReference>
<dbReference type="GeneID" id="90541515"/>